<dbReference type="RefSeq" id="WP_038101841.1">
    <property type="nucleotide sequence ID" value="NZ_JHEG04000001.1"/>
</dbReference>
<dbReference type="Pfam" id="PF11378">
    <property type="entry name" value="DUF3181"/>
    <property type="match status" value="1"/>
</dbReference>
<reference evidence="2" key="1">
    <citation type="journal article" date="2015" name="Genome Announc.">
        <title>Draft Genome Sequence of Tolypothrix boutellei Strain VB521301.</title>
        <authorList>
            <person name="Chandrababunaidu M.M."/>
            <person name="Singh D."/>
            <person name="Sen D."/>
            <person name="Bhan S."/>
            <person name="Das S."/>
            <person name="Gupta A."/>
            <person name="Adhikary S.P."/>
            <person name="Tripathy S."/>
        </authorList>
    </citation>
    <scope>NUCLEOTIDE SEQUENCE</scope>
    <source>
        <strain evidence="2">VB521301</strain>
    </source>
</reference>
<sequence>MAKANTTELLEALAAEIGDNVYIDIAKWHLYLSNAKLHTVVAEKVYPLITAKKTVEENDVIQILESIPVKIGGGRRELPLIDLLPLQCQVNLVDILEKYQREI</sequence>
<organism evidence="2">
    <name type="scientific">Tolypothrix bouteillei VB521301</name>
    <dbReference type="NCBI Taxonomy" id="1479485"/>
    <lineage>
        <taxon>Bacteria</taxon>
        <taxon>Bacillati</taxon>
        <taxon>Cyanobacteriota</taxon>
        <taxon>Cyanophyceae</taxon>
        <taxon>Nostocales</taxon>
        <taxon>Tolypothrichaceae</taxon>
        <taxon>Tolypothrix</taxon>
    </lineage>
</organism>
<keyword evidence="3" id="KW-1185">Reference proteome</keyword>
<reference evidence="1" key="2">
    <citation type="submission" date="2019-11" db="EMBL/GenBank/DDBJ databases">
        <title>Improved Assembly of Tolypothrix boutellei genome.</title>
        <authorList>
            <person name="Sarangi A.N."/>
            <person name="Mukherjee M."/>
            <person name="Ghosh S."/>
            <person name="Singh D."/>
            <person name="Das A."/>
            <person name="Kant S."/>
            <person name="Prusty A."/>
            <person name="Tripathy S."/>
        </authorList>
    </citation>
    <scope>NUCLEOTIDE SEQUENCE</scope>
    <source>
        <strain evidence="1">VB521301</strain>
    </source>
</reference>
<evidence type="ECO:0000313" key="1">
    <source>
        <dbReference type="EMBL" id="KAF3885505.1"/>
    </source>
</evidence>
<name>A0A0C1R931_9CYAN</name>
<evidence type="ECO:0000313" key="2">
    <source>
        <dbReference type="EMBL" id="KIE08820.1"/>
    </source>
</evidence>
<dbReference type="Proteomes" id="UP000029738">
    <property type="component" value="Unassembled WGS sequence"/>
</dbReference>
<proteinExistence type="predicted"/>
<dbReference type="OrthoDB" id="465245at2"/>
<gene>
    <name evidence="2" type="ORF">DA73_0230390</name>
    <name evidence="1" type="ORF">DA73_0400008585</name>
</gene>
<comment type="caution">
    <text evidence="2">The sequence shown here is derived from an EMBL/GenBank/DDBJ whole genome shotgun (WGS) entry which is preliminary data.</text>
</comment>
<evidence type="ECO:0000313" key="3">
    <source>
        <dbReference type="Proteomes" id="UP000029738"/>
    </source>
</evidence>
<dbReference type="InterPro" id="IPR021518">
    <property type="entry name" value="DUF3181"/>
</dbReference>
<dbReference type="STRING" id="1479485.DA73_0230390"/>
<dbReference type="AlphaFoldDB" id="A0A0C1R931"/>
<protein>
    <submittedName>
        <fullName evidence="1">DUF3181 family protein</fullName>
    </submittedName>
    <submittedName>
        <fullName evidence="2">Thylakoid-associated protein</fullName>
    </submittedName>
</protein>
<accession>A0A0C1R931</accession>
<dbReference type="EMBL" id="JHEG04000001">
    <property type="protein sequence ID" value="KAF3885505.1"/>
    <property type="molecule type" value="Genomic_DNA"/>
</dbReference>
<dbReference type="EMBL" id="JHEG02000058">
    <property type="protein sequence ID" value="KIE08820.1"/>
    <property type="molecule type" value="Genomic_DNA"/>
</dbReference>